<feature type="region of interest" description="Disordered" evidence="3">
    <location>
        <begin position="331"/>
        <end position="367"/>
    </location>
</feature>
<dbReference type="SUPFAM" id="SSF52058">
    <property type="entry name" value="L domain-like"/>
    <property type="match status" value="1"/>
</dbReference>
<dbReference type="InterPro" id="IPR032675">
    <property type="entry name" value="LRR_dom_sf"/>
</dbReference>
<dbReference type="EnsemblMetazoa" id="XM_030977635">
    <property type="protein sequence ID" value="XP_030833495"/>
    <property type="gene ID" value="LOC592464"/>
</dbReference>
<dbReference type="CTD" id="116064"/>
<organism evidence="5 6">
    <name type="scientific">Strongylocentrotus purpuratus</name>
    <name type="common">Purple sea urchin</name>
    <dbReference type="NCBI Taxonomy" id="7668"/>
    <lineage>
        <taxon>Eukaryota</taxon>
        <taxon>Metazoa</taxon>
        <taxon>Echinodermata</taxon>
        <taxon>Eleutherozoa</taxon>
        <taxon>Echinozoa</taxon>
        <taxon>Echinoidea</taxon>
        <taxon>Euechinoidea</taxon>
        <taxon>Echinacea</taxon>
        <taxon>Camarodonta</taxon>
        <taxon>Echinidea</taxon>
        <taxon>Strongylocentrotidae</taxon>
        <taxon>Strongylocentrotus</taxon>
    </lineage>
</organism>
<dbReference type="InParanoid" id="A0A7M7SV53"/>
<dbReference type="EnsemblMetazoa" id="XM_030977636">
    <property type="protein sequence ID" value="XP_030833496"/>
    <property type="gene ID" value="LOC592464"/>
</dbReference>
<evidence type="ECO:0000256" key="3">
    <source>
        <dbReference type="SAM" id="MobiDB-lite"/>
    </source>
</evidence>
<protein>
    <recommendedName>
        <fullName evidence="4">Disease resistance R13L4/SHOC-2-like LRR domain-containing protein</fullName>
    </recommendedName>
</protein>
<dbReference type="OMA" id="GLSQWFP"/>
<keyword evidence="2" id="KW-0677">Repeat</keyword>
<dbReference type="GO" id="GO:0035556">
    <property type="term" value="P:intracellular signal transduction"/>
    <property type="evidence" value="ECO:0000318"/>
    <property type="project" value="GO_Central"/>
</dbReference>
<accession>A0A7M7SV53</accession>
<dbReference type="FunCoup" id="A0A7M7SV53">
    <property type="interactions" value="562"/>
</dbReference>
<evidence type="ECO:0000259" key="4">
    <source>
        <dbReference type="Pfam" id="PF23598"/>
    </source>
</evidence>
<dbReference type="InterPro" id="IPR050715">
    <property type="entry name" value="LRR-SigEffector_domain"/>
</dbReference>
<evidence type="ECO:0000256" key="1">
    <source>
        <dbReference type="ARBA" id="ARBA00022614"/>
    </source>
</evidence>
<dbReference type="PANTHER" id="PTHR45752:SF13">
    <property type="entry name" value="LEUCINE-RICH REPEAT-CONTAINING PROTEIN 58"/>
    <property type="match status" value="1"/>
</dbReference>
<evidence type="ECO:0000256" key="2">
    <source>
        <dbReference type="ARBA" id="ARBA00022737"/>
    </source>
</evidence>
<proteinExistence type="predicted"/>
<name>A0A7M7SV53_STRPU</name>
<feature type="domain" description="Disease resistance R13L4/SHOC-2-like LRR" evidence="4">
    <location>
        <begin position="133"/>
        <end position="240"/>
    </location>
</feature>
<keyword evidence="6" id="KW-1185">Reference proteome</keyword>
<dbReference type="OrthoDB" id="1053178at2759"/>
<reference evidence="5" key="2">
    <citation type="submission" date="2021-01" db="UniProtKB">
        <authorList>
            <consortium name="EnsemblMetazoa"/>
        </authorList>
    </citation>
    <scope>IDENTIFICATION</scope>
</reference>
<dbReference type="InterPro" id="IPR003591">
    <property type="entry name" value="Leu-rich_rpt_typical-subtyp"/>
</dbReference>
<dbReference type="GeneID" id="592464"/>
<evidence type="ECO:0000313" key="5">
    <source>
        <dbReference type="EnsemblMetazoa" id="XP_030833495"/>
    </source>
</evidence>
<dbReference type="AlphaFoldDB" id="A0A7M7SV53"/>
<dbReference type="KEGG" id="spu:592464"/>
<feature type="compositionally biased region" description="Low complexity" evidence="3">
    <location>
        <begin position="331"/>
        <end position="345"/>
    </location>
</feature>
<reference evidence="6" key="1">
    <citation type="submission" date="2015-02" db="EMBL/GenBank/DDBJ databases">
        <title>Genome sequencing for Strongylocentrotus purpuratus.</title>
        <authorList>
            <person name="Murali S."/>
            <person name="Liu Y."/>
            <person name="Vee V."/>
            <person name="English A."/>
            <person name="Wang M."/>
            <person name="Skinner E."/>
            <person name="Han Y."/>
            <person name="Muzny D.M."/>
            <person name="Worley K.C."/>
            <person name="Gibbs R.A."/>
        </authorList>
    </citation>
    <scope>NUCLEOTIDE SEQUENCE</scope>
</reference>
<dbReference type="Proteomes" id="UP000007110">
    <property type="component" value="Unassembled WGS sequence"/>
</dbReference>
<keyword evidence="1" id="KW-0433">Leucine-rich repeat</keyword>
<feature type="compositionally biased region" description="Polar residues" evidence="3">
    <location>
        <begin position="10"/>
        <end position="20"/>
    </location>
</feature>
<sequence length="367" mass="41566">MRRTLRSKRSGMSETESNNDPRVAMYSRQGIDVFPFDDIIEHKERLAIIDVSRNNIATIPASINNFVNIIELDLSTNRIVKLPDELLQLKHLRILTCKNNHLNGDSLPKDFGSCPALQTLNFSGNLFLNFPVQLTEISSLRVLHMGGNRMRDIPPEIEKLVRLEHLYLGGNHLVTLPPNVGNLQKLLSLVLCDNRLASLPAELVQLKQLRSLSLHNNHLTILPPEIITLTELCELSLRGNPLVVRFVRDLTWNPPTLLELAARCVKNNQVHYTKEDLPGEVMLYLDSARHCLNPKCYGVYFNARVQHVKFVDFCGKYRLPLMQYLCSPECSPASRRSSSESCSSSEDADSEDEVQVPRNKLKKVLLG</sequence>
<dbReference type="InterPro" id="IPR055414">
    <property type="entry name" value="LRR_R13L4/SHOC2-like"/>
</dbReference>
<dbReference type="Pfam" id="PF23598">
    <property type="entry name" value="LRR_14"/>
    <property type="match status" value="1"/>
</dbReference>
<dbReference type="Gene3D" id="3.80.10.10">
    <property type="entry name" value="Ribonuclease Inhibitor"/>
    <property type="match status" value="1"/>
</dbReference>
<dbReference type="SMART" id="SM00369">
    <property type="entry name" value="LRR_TYP"/>
    <property type="match status" value="5"/>
</dbReference>
<dbReference type="InterPro" id="IPR001611">
    <property type="entry name" value="Leu-rich_rpt"/>
</dbReference>
<dbReference type="RefSeq" id="XP_030833496.1">
    <property type="nucleotide sequence ID" value="XM_030977636.1"/>
</dbReference>
<dbReference type="PROSITE" id="PS51450">
    <property type="entry name" value="LRR"/>
    <property type="match status" value="1"/>
</dbReference>
<dbReference type="PANTHER" id="PTHR45752">
    <property type="entry name" value="LEUCINE-RICH REPEAT-CONTAINING"/>
    <property type="match status" value="1"/>
</dbReference>
<dbReference type="RefSeq" id="XP_030833495.1">
    <property type="nucleotide sequence ID" value="XM_030977635.1"/>
</dbReference>
<feature type="region of interest" description="Disordered" evidence="3">
    <location>
        <begin position="1"/>
        <end position="21"/>
    </location>
</feature>
<evidence type="ECO:0000313" key="6">
    <source>
        <dbReference type="Proteomes" id="UP000007110"/>
    </source>
</evidence>